<evidence type="ECO:0000256" key="6">
    <source>
        <dbReference type="ARBA" id="ARBA00022687"/>
    </source>
</evidence>
<comment type="similarity">
    <text evidence="2 9">Belongs to the Wnt family.</text>
</comment>
<evidence type="ECO:0000256" key="4">
    <source>
        <dbReference type="ARBA" id="ARBA00022525"/>
    </source>
</evidence>
<gene>
    <name evidence="10" type="primary">10</name>
    <name evidence="10" type="synonym">Wnt9</name>
</gene>
<dbReference type="PROSITE" id="PS00246">
    <property type="entry name" value="WNT1"/>
    <property type="match status" value="1"/>
</dbReference>
<dbReference type="Pfam" id="PF00110">
    <property type="entry name" value="wnt"/>
    <property type="match status" value="1"/>
</dbReference>
<feature type="non-terminal residue" evidence="10">
    <location>
        <position position="290"/>
    </location>
</feature>
<dbReference type="InterPro" id="IPR043158">
    <property type="entry name" value="Wnt_C"/>
</dbReference>
<keyword evidence="5" id="KW-0272">Extracellular matrix</keyword>
<dbReference type="GO" id="GO:0030182">
    <property type="term" value="P:neuron differentiation"/>
    <property type="evidence" value="ECO:0007669"/>
    <property type="project" value="TreeGrafter"/>
</dbReference>
<keyword evidence="7" id="KW-1015">Disulfide bond</keyword>
<dbReference type="GO" id="GO:0005125">
    <property type="term" value="F:cytokine activity"/>
    <property type="evidence" value="ECO:0007669"/>
    <property type="project" value="TreeGrafter"/>
</dbReference>
<dbReference type="Gene3D" id="3.30.2460.20">
    <property type="match status" value="1"/>
</dbReference>
<dbReference type="GO" id="GO:0045165">
    <property type="term" value="P:cell fate commitment"/>
    <property type="evidence" value="ECO:0007669"/>
    <property type="project" value="TreeGrafter"/>
</dbReference>
<dbReference type="GO" id="GO:0005615">
    <property type="term" value="C:extracellular space"/>
    <property type="evidence" value="ECO:0007669"/>
    <property type="project" value="TreeGrafter"/>
</dbReference>
<reference evidence="10" key="1">
    <citation type="submission" date="2013-11" db="EMBL/GenBank/DDBJ databases">
        <title>Lineage-specific ramification of hydrozoan Wnt ligands.</title>
        <authorList>
            <person name="Hensel K."/>
            <person name="Schnitzler C."/>
            <person name="Baxevanis A."/>
            <person name="Buss L."/>
            <person name="Nicotra M."/>
            <person name="Cartwright P."/>
            <person name="Plickert G."/>
            <person name="Schiffer P."/>
            <person name="Sanders S."/>
            <person name="Frank U."/>
        </authorList>
    </citation>
    <scope>NUCLEOTIDE SEQUENCE</scope>
</reference>
<dbReference type="GO" id="GO:0060070">
    <property type="term" value="P:canonical Wnt signaling pathway"/>
    <property type="evidence" value="ECO:0007669"/>
    <property type="project" value="TreeGrafter"/>
</dbReference>
<evidence type="ECO:0000256" key="7">
    <source>
        <dbReference type="ARBA" id="ARBA00023157"/>
    </source>
</evidence>
<organism evidence="10">
    <name type="scientific">Hydractinia echinata</name>
    <name type="common">Snail fur</name>
    <name type="synonym">Hermit crab hydroid</name>
    <dbReference type="NCBI Taxonomy" id="3283270"/>
    <lineage>
        <taxon>Eukaryota</taxon>
        <taxon>Metazoa</taxon>
        <taxon>Cnidaria</taxon>
        <taxon>Anthozoa</taxon>
        <taxon>Octocorallia</taxon>
        <taxon>Malacalcyonacea</taxon>
        <taxon>Cladiellidae</taxon>
        <taxon>Klyxum</taxon>
    </lineage>
</organism>
<dbReference type="EMBL" id="KF914655">
    <property type="protein sequence ID" value="AIU99844.1"/>
    <property type="molecule type" value="mRNA"/>
</dbReference>
<evidence type="ECO:0000256" key="2">
    <source>
        <dbReference type="ARBA" id="ARBA00005683"/>
    </source>
</evidence>
<evidence type="ECO:0000256" key="9">
    <source>
        <dbReference type="RuleBase" id="RU003500"/>
    </source>
</evidence>
<evidence type="ECO:0000256" key="8">
    <source>
        <dbReference type="ARBA" id="ARBA00023288"/>
    </source>
</evidence>
<evidence type="ECO:0000313" key="10">
    <source>
        <dbReference type="EMBL" id="AIU99844.1"/>
    </source>
</evidence>
<keyword evidence="4" id="KW-0964">Secreted</keyword>
<proteinExistence type="evidence at transcript level"/>
<comment type="function">
    <text evidence="9">Ligand for members of the frizzled family of seven transmembrane receptors.</text>
</comment>
<name>A0A0A7DNX8_HYDEC</name>
<feature type="non-terminal residue" evidence="10">
    <location>
        <position position="1"/>
    </location>
</feature>
<keyword evidence="6 9" id="KW-0879">Wnt signaling pathway</keyword>
<accession>A0A0A7DNX8</accession>
<evidence type="ECO:0000256" key="5">
    <source>
        <dbReference type="ARBA" id="ARBA00022530"/>
    </source>
</evidence>
<dbReference type="GO" id="GO:0005109">
    <property type="term" value="F:frizzled binding"/>
    <property type="evidence" value="ECO:0007669"/>
    <property type="project" value="TreeGrafter"/>
</dbReference>
<dbReference type="InterPro" id="IPR018161">
    <property type="entry name" value="Wnt_CS"/>
</dbReference>
<protein>
    <recommendedName>
        <fullName evidence="9">Protein Wnt</fullName>
    </recommendedName>
</protein>
<comment type="subcellular location">
    <subcellularLocation>
        <location evidence="1 9">Secreted</location>
        <location evidence="1 9">Extracellular space</location>
        <location evidence="1 9">Extracellular matrix</location>
    </subcellularLocation>
</comment>
<sequence length="290" mass="32153">TYLRHCAGDNVVMSILYNGTRLATSECQHQFQMRPWNCSSSPESLPKIVSHAFPQTAYLFAIHSAGVAYSLAHACSSGLIKNCKCQKKADKKVNKNEGMVVEKTECAKKSIRYGIQEAERLLKNVKETDTRWLVDEHNKRAGRLAFAAHESKENINCRCHGVSGACAVKKCVQNLPKVRDISDFLLAKYKSAIQVGTDNYGKKLIPSKKTFKEPTAQDLVFLEKSPGFCNKNSAYGILGTKGRACNKDDPGPTGCKVLCCNRGFKTIVEVKTVPCNCKFEYCCDITCEKC</sequence>
<dbReference type="SMART" id="SM00097">
    <property type="entry name" value="WNT1"/>
    <property type="match status" value="1"/>
</dbReference>
<dbReference type="PRINTS" id="PR01349">
    <property type="entry name" value="WNTPROTEIN"/>
</dbReference>
<dbReference type="PANTHER" id="PTHR12027">
    <property type="entry name" value="WNT RELATED"/>
    <property type="match status" value="1"/>
</dbReference>
<dbReference type="CDD" id="cd13113">
    <property type="entry name" value="Wnt"/>
    <property type="match status" value="1"/>
</dbReference>
<dbReference type="AlphaFoldDB" id="A0A0A7DNX8"/>
<keyword evidence="3 9" id="KW-0217">Developmental protein</keyword>
<evidence type="ECO:0000256" key="1">
    <source>
        <dbReference type="ARBA" id="ARBA00004498"/>
    </source>
</evidence>
<dbReference type="InterPro" id="IPR005817">
    <property type="entry name" value="Wnt"/>
</dbReference>
<keyword evidence="8" id="KW-0449">Lipoprotein</keyword>
<evidence type="ECO:0000256" key="3">
    <source>
        <dbReference type="ARBA" id="ARBA00022473"/>
    </source>
</evidence>